<dbReference type="SUPFAM" id="SSF51658">
    <property type="entry name" value="Xylose isomerase-like"/>
    <property type="match status" value="1"/>
</dbReference>
<evidence type="ECO:0000313" key="1">
    <source>
        <dbReference type="EMBL" id="MBE8718187.1"/>
    </source>
</evidence>
<comment type="caution">
    <text evidence="1">The sequence shown here is derived from an EMBL/GenBank/DDBJ whole genome shotgun (WGS) entry which is preliminary data.</text>
</comment>
<gene>
    <name evidence="1" type="ORF">C4F51_13415</name>
</gene>
<protein>
    <submittedName>
        <fullName evidence="1">Xylose isomerase</fullName>
    </submittedName>
</protein>
<dbReference type="AlphaFoldDB" id="A0A928V7N4"/>
<reference evidence="1" key="1">
    <citation type="submission" date="2018-07" db="EMBL/GenBank/DDBJ databases">
        <title>Genome assembly of strain Ka43.</title>
        <authorList>
            <person name="Kukolya J."/>
            <person name="Nagy I."/>
            <person name="Horvath B."/>
            <person name="Toth A."/>
        </authorList>
    </citation>
    <scope>NUCLEOTIDE SEQUENCE</scope>
    <source>
        <strain evidence="1">KB43</strain>
    </source>
</reference>
<proteinExistence type="predicted"/>
<name>A0A928V7N4_9GAMM</name>
<organism evidence="1 2">
    <name type="scientific">Cellvibrio polysaccharolyticus</name>
    <dbReference type="NCBI Taxonomy" id="2082724"/>
    <lineage>
        <taxon>Bacteria</taxon>
        <taxon>Pseudomonadati</taxon>
        <taxon>Pseudomonadota</taxon>
        <taxon>Gammaproteobacteria</taxon>
        <taxon>Cellvibrionales</taxon>
        <taxon>Cellvibrionaceae</taxon>
        <taxon>Cellvibrio</taxon>
    </lineage>
</organism>
<dbReference type="NCBIfam" id="NF035939">
    <property type="entry name" value="TIM_EboE"/>
    <property type="match status" value="1"/>
</dbReference>
<keyword evidence="1" id="KW-0413">Isomerase</keyword>
<evidence type="ECO:0000313" key="2">
    <source>
        <dbReference type="Proteomes" id="UP000652567"/>
    </source>
</evidence>
<sequence length="414" mass="47474">MQHFPTRLTYCTNIHAGEAWQDHFRGLQEKFPAIKTAVSPDQPMNIGLRLSNQASLALLDESRLQLFKQWLHEQQAYVALINGFPYGDFHQQAVKENVHAPDWTRVERRDYTLRLVSILASLLPEDVDGGISTAPLGYRHWYNGSDESWENAVQQSTAHVIDVVLALYELQQNTGKIIHLDIEPEADGILENGEEFLNWYLNDLLTAAIPAFKKHHQLDDEAADHAIKQHLRICYDVCHFALGFENHQQMLDKFEAEGILIGRFQISAALKGFLSSDEIERLQTVNAFGGFDEPLYLHQVVAKTASGDITRYRDLSDALDLVTDEEQEWRSHFHVPVFLDDFDVLTSTQDDIVNVLSLNQQRQLTSHLEVETYTWQVLPMEYQLPIEESISRELLWVKTELQNLANGAEKNNEQ</sequence>
<dbReference type="Proteomes" id="UP000652567">
    <property type="component" value="Unassembled WGS sequence"/>
</dbReference>
<keyword evidence="2" id="KW-1185">Reference proteome</keyword>
<accession>A0A928V7N4</accession>
<dbReference type="InterPro" id="IPR036237">
    <property type="entry name" value="Xyl_isomerase-like_sf"/>
</dbReference>
<dbReference type="EMBL" id="PRDL01000001">
    <property type="protein sequence ID" value="MBE8718187.1"/>
    <property type="molecule type" value="Genomic_DNA"/>
</dbReference>
<dbReference type="GO" id="GO:0016853">
    <property type="term" value="F:isomerase activity"/>
    <property type="evidence" value="ECO:0007669"/>
    <property type="project" value="UniProtKB-KW"/>
</dbReference>
<dbReference type="RefSeq" id="WP_193910541.1">
    <property type="nucleotide sequence ID" value="NZ_PRDL01000001.1"/>
</dbReference>